<reference evidence="2 3" key="1">
    <citation type="submission" date="2024-09" db="EMBL/GenBank/DDBJ databases">
        <title>Rethinking Asexuality: The Enigmatic Case of Functional Sexual Genes in Lepraria (Stereocaulaceae).</title>
        <authorList>
            <person name="Doellman M."/>
            <person name="Sun Y."/>
            <person name="Barcenas-Pena A."/>
            <person name="Lumbsch H.T."/>
            <person name="Grewe F."/>
        </authorList>
    </citation>
    <scope>NUCLEOTIDE SEQUENCE [LARGE SCALE GENOMIC DNA]</scope>
    <source>
        <strain evidence="2 3">Mercado 3170</strain>
    </source>
</reference>
<gene>
    <name evidence="2" type="ORF">N7G274_009771</name>
</gene>
<dbReference type="Proteomes" id="UP001590950">
    <property type="component" value="Unassembled WGS sequence"/>
</dbReference>
<dbReference type="EMBL" id="JBEFKJ010000040">
    <property type="protein sequence ID" value="KAL2037490.1"/>
    <property type="molecule type" value="Genomic_DNA"/>
</dbReference>
<comment type="caution">
    <text evidence="2">The sequence shown here is derived from an EMBL/GenBank/DDBJ whole genome shotgun (WGS) entry which is preliminary data.</text>
</comment>
<name>A0ABR3ZV55_9LECA</name>
<evidence type="ECO:0000313" key="2">
    <source>
        <dbReference type="EMBL" id="KAL2037490.1"/>
    </source>
</evidence>
<dbReference type="PANTHER" id="PTHR41390">
    <property type="entry name" value="CHROMOSOME 7, WHOLE GENOME SHOTGUN SEQUENCE"/>
    <property type="match status" value="1"/>
</dbReference>
<dbReference type="PANTHER" id="PTHR41390:SF1">
    <property type="entry name" value="NADH-UBIQUINONE OXIDOREDUCTASE 213 KDA SUBUNIT"/>
    <property type="match status" value="1"/>
</dbReference>
<organism evidence="2 3">
    <name type="scientific">Stereocaulon virgatum</name>
    <dbReference type="NCBI Taxonomy" id="373712"/>
    <lineage>
        <taxon>Eukaryota</taxon>
        <taxon>Fungi</taxon>
        <taxon>Dikarya</taxon>
        <taxon>Ascomycota</taxon>
        <taxon>Pezizomycotina</taxon>
        <taxon>Lecanoromycetes</taxon>
        <taxon>OSLEUM clade</taxon>
        <taxon>Lecanoromycetidae</taxon>
        <taxon>Lecanorales</taxon>
        <taxon>Lecanorineae</taxon>
        <taxon>Stereocaulaceae</taxon>
        <taxon>Stereocaulon</taxon>
    </lineage>
</organism>
<accession>A0ABR3ZV55</accession>
<keyword evidence="3" id="KW-1185">Reference proteome</keyword>
<proteinExistence type="predicted"/>
<protein>
    <submittedName>
        <fullName evidence="2">Uncharacterized protein</fullName>
    </submittedName>
</protein>
<evidence type="ECO:0000313" key="3">
    <source>
        <dbReference type="Proteomes" id="UP001590950"/>
    </source>
</evidence>
<sequence>MMTSGKEPSSDAEQLLKQLSKAPTILTPALKVGALTGTTGLLTGGITAVLRASPTPTLFTIASGIQWFALGSTFWATRSTILYQWNAGPLPSSQDRVSASSYAGGITGGMIGALFRGRRNIIPGTMMFALFGFMGQTVYNKLDARHTQQVAVEMASLKEIKTKDVWNSIAEMKWMPMRALSDEEYGNMLRERLLRVEADIALVDEEMERLRVEESRIGETQGSKPSDNVEQEK</sequence>
<feature type="compositionally biased region" description="Polar residues" evidence="1">
    <location>
        <begin position="218"/>
        <end position="233"/>
    </location>
</feature>
<feature type="region of interest" description="Disordered" evidence="1">
    <location>
        <begin position="213"/>
        <end position="233"/>
    </location>
</feature>
<evidence type="ECO:0000256" key="1">
    <source>
        <dbReference type="SAM" id="MobiDB-lite"/>
    </source>
</evidence>